<dbReference type="OrthoDB" id="3900342at2759"/>
<sequence>TTQSGWTFLALAASFCKESSTRNQAMDPNKDTEDSKCFNRHNQTQSIRQGQIMEDSESATDDFNTDRLVRNRSTVHVAFMSFVLASIPYGLATSLFYPLINGGPATIIWGWVAVSMIILCVAASLAEITSAHPTAGGVYYQTFMLLSGKLQRPISWICGFAYLAGNILITLAVNFGSTGFLIASVNVFQNESGVGVFDASDYQVFLIFVAITVLCNLTSSLGNRWLPILDTISIFWTFAGLVALMVCILVRSKTSRHSAGYIFGEFEPQSGWNSGWAFFVGLLQAAYATSSTGMITSMCDEVRNPEVQVPRAMIGTVLLNTIAGLLFLIPVVAVLPDMHILIEQASSQPVPVIVLSAVGDPIGTFFLLFPLIVLALFCGIACTTAASRCTWAFARDGGIPGAKLLGLVDRNLKVPLNAMMLSMVTQIVLGCIYFGSETAFNAFSSAGVIFLTVSYAIPIAASLFGGRKDIKKGKFSLGKLGVFCNIVSLCWSAFAIPLFCMPSYLPVTAETINYAFAVFAGFLIIAITWYSIWGHKGFKGPLASVISVSVMDGVSPMD</sequence>
<reference evidence="7" key="2">
    <citation type="journal article" date="2023" name="IMA Fungus">
        <title>Comparative genomic study of the Penicillium genus elucidates a diverse pangenome and 15 lateral gene transfer events.</title>
        <authorList>
            <person name="Petersen C."/>
            <person name="Sorensen T."/>
            <person name="Nielsen M.R."/>
            <person name="Sondergaard T.E."/>
            <person name="Sorensen J.L."/>
            <person name="Fitzpatrick D.A."/>
            <person name="Frisvad J.C."/>
            <person name="Nielsen K.L."/>
        </authorList>
    </citation>
    <scope>NUCLEOTIDE SEQUENCE</scope>
    <source>
        <strain evidence="7">IBT 29677</strain>
    </source>
</reference>
<dbReference type="GO" id="GO:0006865">
    <property type="term" value="P:amino acid transport"/>
    <property type="evidence" value="ECO:0007669"/>
    <property type="project" value="InterPro"/>
</dbReference>
<feature type="non-terminal residue" evidence="7">
    <location>
        <position position="1"/>
    </location>
</feature>
<proteinExistence type="predicted"/>
<keyword evidence="4 6" id="KW-1133">Transmembrane helix</keyword>
<feature type="transmembrane region" description="Helical" evidence="6">
    <location>
        <begin position="202"/>
        <end position="222"/>
    </location>
</feature>
<feature type="transmembrane region" description="Helical" evidence="6">
    <location>
        <begin position="77"/>
        <end position="100"/>
    </location>
</feature>
<feature type="transmembrane region" description="Helical" evidence="6">
    <location>
        <begin position="317"/>
        <end position="342"/>
    </location>
</feature>
<dbReference type="GeneID" id="81371696"/>
<dbReference type="PANTHER" id="PTHR45649">
    <property type="entry name" value="AMINO-ACID PERMEASE BAT1"/>
    <property type="match status" value="1"/>
</dbReference>
<keyword evidence="3 6" id="KW-0812">Transmembrane</keyword>
<dbReference type="Pfam" id="PF13520">
    <property type="entry name" value="AA_permease_2"/>
    <property type="match status" value="1"/>
</dbReference>
<feature type="transmembrane region" description="Helical" evidence="6">
    <location>
        <begin position="442"/>
        <end position="465"/>
    </location>
</feature>
<keyword evidence="8" id="KW-1185">Reference proteome</keyword>
<evidence type="ECO:0000256" key="3">
    <source>
        <dbReference type="ARBA" id="ARBA00022692"/>
    </source>
</evidence>
<evidence type="ECO:0000256" key="1">
    <source>
        <dbReference type="ARBA" id="ARBA00004141"/>
    </source>
</evidence>
<keyword evidence="5 6" id="KW-0472">Membrane</keyword>
<evidence type="ECO:0000256" key="5">
    <source>
        <dbReference type="ARBA" id="ARBA00023136"/>
    </source>
</evidence>
<dbReference type="EMBL" id="JAPZBU010000008">
    <property type="protein sequence ID" value="KAJ5392589.1"/>
    <property type="molecule type" value="Genomic_DNA"/>
</dbReference>
<evidence type="ECO:0000256" key="2">
    <source>
        <dbReference type="ARBA" id="ARBA00022448"/>
    </source>
</evidence>
<evidence type="ECO:0000313" key="7">
    <source>
        <dbReference type="EMBL" id="KAJ5392589.1"/>
    </source>
</evidence>
<feature type="transmembrane region" description="Helical" evidence="6">
    <location>
        <begin position="154"/>
        <end position="182"/>
    </location>
</feature>
<feature type="transmembrane region" description="Helical" evidence="6">
    <location>
        <begin position="106"/>
        <end position="126"/>
    </location>
</feature>
<evidence type="ECO:0000256" key="6">
    <source>
        <dbReference type="SAM" id="Phobius"/>
    </source>
</evidence>
<comment type="subcellular location">
    <subcellularLocation>
        <location evidence="1">Membrane</location>
        <topology evidence="1">Multi-pass membrane protein</topology>
    </subcellularLocation>
</comment>
<feature type="transmembrane region" description="Helical" evidence="6">
    <location>
        <begin position="511"/>
        <end position="532"/>
    </location>
</feature>
<feature type="transmembrane region" description="Helical" evidence="6">
    <location>
        <begin position="234"/>
        <end position="254"/>
    </location>
</feature>
<name>A0A9W9W066_9EURO</name>
<protein>
    <submittedName>
        <fullName evidence="7">Amino acid permease</fullName>
    </submittedName>
</protein>
<dbReference type="GO" id="GO:0016020">
    <property type="term" value="C:membrane"/>
    <property type="evidence" value="ECO:0007669"/>
    <property type="project" value="UniProtKB-SubCell"/>
</dbReference>
<evidence type="ECO:0000256" key="4">
    <source>
        <dbReference type="ARBA" id="ARBA00022989"/>
    </source>
</evidence>
<reference evidence="7" key="1">
    <citation type="submission" date="2022-12" db="EMBL/GenBank/DDBJ databases">
        <authorList>
            <person name="Petersen C."/>
        </authorList>
    </citation>
    <scope>NUCLEOTIDE SEQUENCE</scope>
    <source>
        <strain evidence="7">IBT 29677</strain>
    </source>
</reference>
<feature type="transmembrane region" description="Helical" evidence="6">
    <location>
        <begin position="274"/>
        <end position="296"/>
    </location>
</feature>
<evidence type="ECO:0000313" key="8">
    <source>
        <dbReference type="Proteomes" id="UP001147747"/>
    </source>
</evidence>
<dbReference type="GO" id="GO:0022857">
    <property type="term" value="F:transmembrane transporter activity"/>
    <property type="evidence" value="ECO:0007669"/>
    <property type="project" value="InterPro"/>
</dbReference>
<feature type="transmembrane region" description="Helical" evidence="6">
    <location>
        <begin position="477"/>
        <end position="499"/>
    </location>
</feature>
<dbReference type="InterPro" id="IPR004840">
    <property type="entry name" value="Amino_acid_permease_CS"/>
</dbReference>
<feature type="transmembrane region" description="Helical" evidence="6">
    <location>
        <begin position="362"/>
        <end position="386"/>
    </location>
</feature>
<dbReference type="PANTHER" id="PTHR45649:SF23">
    <property type="entry name" value="TRANSPORTER, PUTATIVE (EUROFUNG)-RELATED"/>
    <property type="match status" value="1"/>
</dbReference>
<keyword evidence="2" id="KW-0813">Transport</keyword>
<organism evidence="7 8">
    <name type="scientific">Penicillium cosmopolitanum</name>
    <dbReference type="NCBI Taxonomy" id="1131564"/>
    <lineage>
        <taxon>Eukaryota</taxon>
        <taxon>Fungi</taxon>
        <taxon>Dikarya</taxon>
        <taxon>Ascomycota</taxon>
        <taxon>Pezizomycotina</taxon>
        <taxon>Eurotiomycetes</taxon>
        <taxon>Eurotiomycetidae</taxon>
        <taxon>Eurotiales</taxon>
        <taxon>Aspergillaceae</taxon>
        <taxon>Penicillium</taxon>
    </lineage>
</organism>
<gene>
    <name evidence="7" type="ORF">N7509_008079</name>
</gene>
<dbReference type="Proteomes" id="UP001147747">
    <property type="component" value="Unassembled WGS sequence"/>
</dbReference>
<dbReference type="RefSeq" id="XP_056488267.1">
    <property type="nucleotide sequence ID" value="XM_056632716.1"/>
</dbReference>
<dbReference type="InterPro" id="IPR002293">
    <property type="entry name" value="AA/rel_permease1"/>
</dbReference>
<accession>A0A9W9W066</accession>
<dbReference type="Gene3D" id="1.20.1740.10">
    <property type="entry name" value="Amino acid/polyamine transporter I"/>
    <property type="match status" value="1"/>
</dbReference>
<dbReference type="AlphaFoldDB" id="A0A9W9W066"/>
<dbReference type="PROSITE" id="PS00218">
    <property type="entry name" value="AMINO_ACID_PERMEASE_1"/>
    <property type="match status" value="1"/>
</dbReference>
<dbReference type="PIRSF" id="PIRSF006060">
    <property type="entry name" value="AA_transporter"/>
    <property type="match status" value="1"/>
</dbReference>
<feature type="transmembrane region" description="Helical" evidence="6">
    <location>
        <begin position="414"/>
        <end position="436"/>
    </location>
</feature>
<comment type="caution">
    <text evidence="7">The sequence shown here is derived from an EMBL/GenBank/DDBJ whole genome shotgun (WGS) entry which is preliminary data.</text>
</comment>